<dbReference type="EMBL" id="RAQM01000006">
    <property type="protein sequence ID" value="RKF04973.1"/>
    <property type="molecule type" value="Genomic_DNA"/>
</dbReference>
<evidence type="ECO:0000313" key="2">
    <source>
        <dbReference type="Proteomes" id="UP000285780"/>
    </source>
</evidence>
<sequence length="520" mass="57398">MIRKIGVLGISLLCFTAITSCEKDFSEVGTNIITNDKFETGEILLDVEITPIDLQNVQADNINASISDYWLGVYNNPNGKKIEASIVSQLGYISGLKTQENVVDGDTIFNLDKVILKLPYQATAKTSGGVTSYKLDSILGDPNTAVDIQVLQNETFLNTLDPLDPTKKNSFFSDAEYLGNTVLNENSTPYSFKPKASDTIFKFNRIDRSISLANTTTYEDTLRVYNAQGANIPFLAIPLDLTTMKSIFWDEFENTSFSSKDDFDEYFKGVKIIAFGNNGAMAPFNLASTPTPSVDFYYTKSVLEAGNVKDTIQSKYTFPLSGIRNSIYKMSPIAMQSTANKFVIQGTAGSSAEIKILDNAKVQELKANNWLINDASLTFYVDQTINTEANIIPQQLFLYQNKDNGAGEITPTHVSDAYNETGTFGGRLILAEDEIPEKYTFRITNYITNLLAGEDGFTTEPLVLKVYNPTDFPTTNSTGGVNTNVKTYNWNPRAVTLLDGSETANGTKRAVLKISYSKEK</sequence>
<accession>A0A420E501</accession>
<comment type="caution">
    <text evidence="1">The sequence shown here is derived from an EMBL/GenBank/DDBJ whole genome shotgun (WGS) entry which is preliminary data.</text>
</comment>
<protein>
    <submittedName>
        <fullName evidence="1">Uncharacterized protein DUF4270</fullName>
    </submittedName>
</protein>
<gene>
    <name evidence="1" type="ORF">C8N26_0370</name>
</gene>
<keyword evidence="2" id="KW-1185">Reference proteome</keyword>
<dbReference type="PROSITE" id="PS51257">
    <property type="entry name" value="PROKAR_LIPOPROTEIN"/>
    <property type="match status" value="1"/>
</dbReference>
<reference evidence="1 2" key="1">
    <citation type="submission" date="2018-09" db="EMBL/GenBank/DDBJ databases">
        <title>Genomic Encyclopedia of Archaeal and Bacterial Type Strains, Phase II (KMG-II): from individual species to whole genera.</title>
        <authorList>
            <person name="Goeker M."/>
        </authorList>
    </citation>
    <scope>NUCLEOTIDE SEQUENCE [LARGE SCALE GENOMIC DNA]</scope>
    <source>
        <strain evidence="1 2">DSM 16505</strain>
    </source>
</reference>
<dbReference type="InterPro" id="IPR025366">
    <property type="entry name" value="DUF4270"/>
</dbReference>
<proteinExistence type="predicted"/>
<dbReference type="RefSeq" id="WP_120185771.1">
    <property type="nucleotide sequence ID" value="NZ_RAQM01000006.1"/>
</dbReference>
<evidence type="ECO:0000313" key="1">
    <source>
        <dbReference type="EMBL" id="RKF04973.1"/>
    </source>
</evidence>
<organism evidence="1 2">
    <name type="scientific">Tenacibaculum lutimaris</name>
    <dbReference type="NCBI Taxonomy" id="285258"/>
    <lineage>
        <taxon>Bacteria</taxon>
        <taxon>Pseudomonadati</taxon>
        <taxon>Bacteroidota</taxon>
        <taxon>Flavobacteriia</taxon>
        <taxon>Flavobacteriales</taxon>
        <taxon>Flavobacteriaceae</taxon>
        <taxon>Tenacibaculum</taxon>
    </lineage>
</organism>
<dbReference type="Pfam" id="PF14092">
    <property type="entry name" value="DUF4270"/>
    <property type="match status" value="1"/>
</dbReference>
<name>A0A420E501_9FLAO</name>
<dbReference type="AlphaFoldDB" id="A0A420E501"/>
<dbReference type="Proteomes" id="UP000285780">
    <property type="component" value="Unassembled WGS sequence"/>
</dbReference>